<accession>A0A7G5GNX8</accession>
<dbReference type="KEGG" id="sfol:H3H32_21505"/>
<dbReference type="Gene3D" id="2.120.10.30">
    <property type="entry name" value="TolB, C-terminal domain"/>
    <property type="match status" value="1"/>
</dbReference>
<dbReference type="InterPro" id="IPR011659">
    <property type="entry name" value="WD40"/>
</dbReference>
<dbReference type="InterPro" id="IPR011042">
    <property type="entry name" value="6-blade_b-propeller_TolB-like"/>
</dbReference>
<sequence>MLSLTNFIDKILRRSSALHWLILPISFINTCVTFGQNPPDTDIFLVELTGTKEARQVSKPINITQRKGYDNQPSFTPNGQQILFTAMHEDGQTDIYRYDLPAKTTTQLTKTPEGEYSPTVMPDQAYFSVIQMEMDKTQRLWKFPISGNGEPTLILTNVKPVGYHCWLTPDLLALFILGKPNSLQLARVSTGDTTRIEGSIGRSLHKIPGKNALSFVHKRIETEWEIKQLDLKTNQMTTIAPTLPGSEDFVWTPDGALLMGKGPILYQLNPKNGQTWTPLADLSSIGVKQLTRLAIDPKGKKLALVGQ</sequence>
<keyword evidence="3" id="KW-1185">Reference proteome</keyword>
<evidence type="ECO:0000256" key="1">
    <source>
        <dbReference type="ARBA" id="ARBA00009820"/>
    </source>
</evidence>
<dbReference type="PANTHER" id="PTHR36842">
    <property type="entry name" value="PROTEIN TOLB HOMOLOG"/>
    <property type="match status" value="1"/>
</dbReference>
<organism evidence="2 3">
    <name type="scientific">Spirosoma foliorum</name>
    <dbReference type="NCBI Taxonomy" id="2710596"/>
    <lineage>
        <taxon>Bacteria</taxon>
        <taxon>Pseudomonadati</taxon>
        <taxon>Bacteroidota</taxon>
        <taxon>Cytophagia</taxon>
        <taxon>Cytophagales</taxon>
        <taxon>Cytophagaceae</taxon>
        <taxon>Spirosoma</taxon>
    </lineage>
</organism>
<dbReference type="PANTHER" id="PTHR36842:SF1">
    <property type="entry name" value="PROTEIN TOLB"/>
    <property type="match status" value="1"/>
</dbReference>
<proteinExistence type="inferred from homology"/>
<dbReference type="AlphaFoldDB" id="A0A7G5GNX8"/>
<dbReference type="Proteomes" id="UP000515369">
    <property type="component" value="Chromosome"/>
</dbReference>
<gene>
    <name evidence="2" type="ORF">H3H32_21505</name>
</gene>
<dbReference type="Pfam" id="PF07676">
    <property type="entry name" value="PD40"/>
    <property type="match status" value="1"/>
</dbReference>
<dbReference type="SUPFAM" id="SSF82171">
    <property type="entry name" value="DPP6 N-terminal domain-like"/>
    <property type="match status" value="1"/>
</dbReference>
<comment type="similarity">
    <text evidence="1">Belongs to the TolB family.</text>
</comment>
<reference evidence="2 3" key="1">
    <citation type="submission" date="2020-07" db="EMBL/GenBank/DDBJ databases">
        <title>Spirosoma foliorum sp. nov., isolated from the leaves on the Nejang mountain Korea, Republic of.</title>
        <authorList>
            <person name="Ho H."/>
            <person name="Lee Y.-J."/>
            <person name="Nurcahyanto D.-A."/>
            <person name="Kim S.-G."/>
        </authorList>
    </citation>
    <scope>NUCLEOTIDE SEQUENCE [LARGE SCALE GENOMIC DNA]</scope>
    <source>
        <strain evidence="2 3">PL0136</strain>
    </source>
</reference>
<dbReference type="EMBL" id="CP059732">
    <property type="protein sequence ID" value="QMW00570.1"/>
    <property type="molecule type" value="Genomic_DNA"/>
</dbReference>
<evidence type="ECO:0000313" key="2">
    <source>
        <dbReference type="EMBL" id="QMW00570.1"/>
    </source>
</evidence>
<dbReference type="RefSeq" id="WP_182457685.1">
    <property type="nucleotide sequence ID" value="NZ_CP059732.1"/>
</dbReference>
<name>A0A7G5GNX8_9BACT</name>
<protein>
    <submittedName>
        <fullName evidence="2">PD40 domain-containing protein</fullName>
    </submittedName>
</protein>
<evidence type="ECO:0000313" key="3">
    <source>
        <dbReference type="Proteomes" id="UP000515369"/>
    </source>
</evidence>